<evidence type="ECO:0000313" key="3">
    <source>
        <dbReference type="Proteomes" id="UP000323594"/>
    </source>
</evidence>
<dbReference type="Pfam" id="PF16314">
    <property type="entry name" value="DUF4954"/>
    <property type="match status" value="1"/>
</dbReference>
<sequence>MEGVMGKLHVLPADSFGLNFITKEYIPVGEDEYYLRFKQNSEKNHRWRALTLGELESLIKNGNSCTDWNKILVEDPFNAHLIKNSFFAGLVRISALEENYLKYHDFTVPTGITNSKIISSDIGKNCAIHDCAYISHYIIGDHVILSRIDELCATNHAKFGEGIIKEGEDESVRISIEVVNEAGGREVLPFAEMIPADAFLWARYRDNKKLIERFKKITQEQRDNRRGYYGIIGSEAVIKSCCIIKDVSFGESVYVKGANKLKNLTVKSSSNEPTQIGEGVELVNGIIGFGCRIFYGVKAIRFVLGNNSALKYGTRFIHSILGDNSTISCCEVLNSLIFPYHEQHHNNSFLIATMIQGQSNMAAGATVGSNHNTRGNDGEIIAGRGFWPGLSSTLKHNCKFASFVLLNKGNYPSELNISFPFSLVSENAQKNRLEIMPAYHWMYNMYALIRNNKKFATRDKRITKIQKIETNCFAPDTAMEMEDAIAELNSLIEQTWQKAGNPFLSAKKIIASHEAEIRNMLIIVPNAERLKERESVLLKPIEAWHAYHDMLIWYGVKTLFDFFEKEHCSIKKFEHITLEEVERNWVNMGGQLVPEKKLFALMDRIANGDFLTWNQIHEEYEVLYAQYPYDKAENAYAVLCRIKGVSKLTKELWNEYIDESLRIRKFIEEEILKTKLKDYTNPFRDITYRNKAERDAVLGKVEDNPIIQESKIETEYFFSQAEKMRL</sequence>
<dbReference type="InterPro" id="IPR011004">
    <property type="entry name" value="Trimer_LpxA-like_sf"/>
</dbReference>
<dbReference type="Proteomes" id="UP000323594">
    <property type="component" value="Chromosome"/>
</dbReference>
<dbReference type="AlphaFoldDB" id="A0AAE6ITQ0"/>
<organism evidence="2 3">
    <name type="scientific">Treponema phagedenis</name>
    <dbReference type="NCBI Taxonomy" id="162"/>
    <lineage>
        <taxon>Bacteria</taxon>
        <taxon>Pseudomonadati</taxon>
        <taxon>Spirochaetota</taxon>
        <taxon>Spirochaetia</taxon>
        <taxon>Spirochaetales</taxon>
        <taxon>Treponemataceae</taxon>
        <taxon>Treponema</taxon>
    </lineage>
</organism>
<dbReference type="EMBL" id="CP042817">
    <property type="protein sequence ID" value="QEJ97736.1"/>
    <property type="molecule type" value="Genomic_DNA"/>
</dbReference>
<accession>A0AAE6ITQ0</accession>
<feature type="domain" description="DUF4954" evidence="1">
    <location>
        <begin position="47"/>
        <end position="491"/>
    </location>
</feature>
<protein>
    <submittedName>
        <fullName evidence="2">DUF4954 family protein</fullName>
    </submittedName>
</protein>
<proteinExistence type="predicted"/>
<dbReference type="SUPFAM" id="SSF51161">
    <property type="entry name" value="Trimeric LpxA-like enzymes"/>
    <property type="match status" value="1"/>
</dbReference>
<reference evidence="2 3" key="1">
    <citation type="submission" date="2019-08" db="EMBL/GenBank/DDBJ databases">
        <authorList>
            <person name="Kuhnert P."/>
        </authorList>
    </citation>
    <scope>NUCLEOTIDE SEQUENCE [LARGE SCALE GENOMIC DNA]</scope>
    <source>
        <strain evidence="2 3">B36.5</strain>
    </source>
</reference>
<dbReference type="InterPro" id="IPR032533">
    <property type="entry name" value="DUF4954"/>
</dbReference>
<name>A0AAE6ITQ0_TREPH</name>
<evidence type="ECO:0000313" key="2">
    <source>
        <dbReference type="EMBL" id="QEJ97736.1"/>
    </source>
</evidence>
<dbReference type="Gene3D" id="2.160.10.10">
    <property type="entry name" value="Hexapeptide repeat proteins"/>
    <property type="match status" value="1"/>
</dbReference>
<evidence type="ECO:0000259" key="1">
    <source>
        <dbReference type="Pfam" id="PF16314"/>
    </source>
</evidence>
<gene>
    <name evidence="2" type="ORF">FUT82_06835</name>
</gene>